<evidence type="ECO:0000256" key="4">
    <source>
        <dbReference type="SAM" id="MobiDB-lite"/>
    </source>
</evidence>
<gene>
    <name evidence="6" type="ORF">F3Y22_tig00111795pilonHSYRG00019</name>
</gene>
<dbReference type="AlphaFoldDB" id="A0A6A2Y8K4"/>
<evidence type="ECO:0000259" key="5">
    <source>
        <dbReference type="Pfam" id="PF00685"/>
    </source>
</evidence>
<protein>
    <recommendedName>
        <fullName evidence="3">Sulfotransferase</fullName>
        <ecNumber evidence="3">2.8.2.-</ecNumber>
    </recommendedName>
</protein>
<dbReference type="EC" id="2.8.2.-" evidence="3"/>
<keyword evidence="2 3" id="KW-0808">Transferase</keyword>
<dbReference type="EMBL" id="VEPZ02001430">
    <property type="protein sequence ID" value="KAE8673286.1"/>
    <property type="molecule type" value="Genomic_DNA"/>
</dbReference>
<sequence length="301" mass="34185">MSSTKSDQVPYETDTQSDLPKYLRESGLTPECKQLMSSLPAEKGWVNQFHQYQGIVFALMNRIRNLPTNHDHPLLSQNPHVLVPFLEVTLYVDGQVPDFTDFPSPRLFGTHMPHPSLPDSVNNSACKLVYLCRNPSDTLVSLWHFTNRMIPDGLGKGTVSLEELFDQFIRGVSLCGPYWDHVLGYWKASLENPERVLFLKYEELKEQPQVQVSKLAEFLGRPFSSEEEANGALDGILKLCSFENLSNLEVNKTGTLASGEDFNNFFRRGEVGDAKNHLSPHMMEKLNQVIQEKLYGYGLKF</sequence>
<dbReference type="Gene3D" id="3.40.50.300">
    <property type="entry name" value="P-loop containing nucleotide triphosphate hydrolases"/>
    <property type="match status" value="1"/>
</dbReference>
<dbReference type="SUPFAM" id="SSF52540">
    <property type="entry name" value="P-loop containing nucleoside triphosphate hydrolases"/>
    <property type="match status" value="1"/>
</dbReference>
<reference evidence="6" key="1">
    <citation type="submission" date="2019-09" db="EMBL/GenBank/DDBJ databases">
        <title>Draft genome information of white flower Hibiscus syriacus.</title>
        <authorList>
            <person name="Kim Y.-M."/>
        </authorList>
    </citation>
    <scope>NUCLEOTIDE SEQUENCE [LARGE SCALE GENOMIC DNA]</scope>
    <source>
        <strain evidence="6">YM2019G1</strain>
    </source>
</reference>
<dbReference type="InterPro" id="IPR027417">
    <property type="entry name" value="P-loop_NTPase"/>
</dbReference>
<comment type="similarity">
    <text evidence="1 3">Belongs to the sulfotransferase 1 family.</text>
</comment>
<comment type="caution">
    <text evidence="6">The sequence shown here is derived from an EMBL/GenBank/DDBJ whole genome shotgun (WGS) entry which is preliminary data.</text>
</comment>
<proteinExistence type="inferred from homology"/>
<organism evidence="6 7">
    <name type="scientific">Hibiscus syriacus</name>
    <name type="common">Rose of Sharon</name>
    <dbReference type="NCBI Taxonomy" id="106335"/>
    <lineage>
        <taxon>Eukaryota</taxon>
        <taxon>Viridiplantae</taxon>
        <taxon>Streptophyta</taxon>
        <taxon>Embryophyta</taxon>
        <taxon>Tracheophyta</taxon>
        <taxon>Spermatophyta</taxon>
        <taxon>Magnoliopsida</taxon>
        <taxon>eudicotyledons</taxon>
        <taxon>Gunneridae</taxon>
        <taxon>Pentapetalae</taxon>
        <taxon>rosids</taxon>
        <taxon>malvids</taxon>
        <taxon>Malvales</taxon>
        <taxon>Malvaceae</taxon>
        <taxon>Malvoideae</taxon>
        <taxon>Hibiscus</taxon>
    </lineage>
</organism>
<dbReference type="InterPro" id="IPR000863">
    <property type="entry name" value="Sulfotransferase_dom"/>
</dbReference>
<feature type="compositionally biased region" description="Polar residues" evidence="4">
    <location>
        <begin position="1"/>
        <end position="18"/>
    </location>
</feature>
<feature type="domain" description="Sulfotransferase" evidence="5">
    <location>
        <begin position="55"/>
        <end position="297"/>
    </location>
</feature>
<evidence type="ECO:0000256" key="3">
    <source>
        <dbReference type="RuleBase" id="RU361155"/>
    </source>
</evidence>
<dbReference type="PANTHER" id="PTHR11783">
    <property type="entry name" value="SULFOTRANSFERASE SULT"/>
    <property type="match status" value="1"/>
</dbReference>
<dbReference type="Proteomes" id="UP000436088">
    <property type="component" value="Unassembled WGS sequence"/>
</dbReference>
<accession>A0A6A2Y8K4</accession>
<feature type="region of interest" description="Disordered" evidence="4">
    <location>
        <begin position="1"/>
        <end position="23"/>
    </location>
</feature>
<evidence type="ECO:0000256" key="1">
    <source>
        <dbReference type="ARBA" id="ARBA00005771"/>
    </source>
</evidence>
<dbReference type="Pfam" id="PF00685">
    <property type="entry name" value="Sulfotransfer_1"/>
    <property type="match status" value="1"/>
</dbReference>
<name>A0A6A2Y8K4_HIBSY</name>
<evidence type="ECO:0000256" key="2">
    <source>
        <dbReference type="ARBA" id="ARBA00022679"/>
    </source>
</evidence>
<dbReference type="GO" id="GO:0008146">
    <property type="term" value="F:sulfotransferase activity"/>
    <property type="evidence" value="ECO:0007669"/>
    <property type="project" value="InterPro"/>
</dbReference>
<evidence type="ECO:0000313" key="7">
    <source>
        <dbReference type="Proteomes" id="UP000436088"/>
    </source>
</evidence>
<keyword evidence="7" id="KW-1185">Reference proteome</keyword>
<evidence type="ECO:0000313" key="6">
    <source>
        <dbReference type="EMBL" id="KAE8673286.1"/>
    </source>
</evidence>